<evidence type="ECO:0000259" key="8">
    <source>
        <dbReference type="Pfam" id="PF25063"/>
    </source>
</evidence>
<reference evidence="11" key="4">
    <citation type="submission" date="2025-09" db="UniProtKB">
        <authorList>
            <consortium name="Ensembl"/>
        </authorList>
    </citation>
    <scope>IDENTIFICATION</scope>
</reference>
<reference evidence="11" key="3">
    <citation type="submission" date="2025-08" db="UniProtKB">
        <authorList>
            <consortium name="Ensembl"/>
        </authorList>
    </citation>
    <scope>IDENTIFICATION</scope>
</reference>
<evidence type="ECO:0000256" key="3">
    <source>
        <dbReference type="ARBA" id="ARBA00022803"/>
    </source>
</evidence>
<dbReference type="Pfam" id="PF25060">
    <property type="entry name" value="ARM_TT21_2nd"/>
    <property type="match status" value="1"/>
</dbReference>
<dbReference type="GO" id="GO:0005929">
    <property type="term" value="C:cilium"/>
    <property type="evidence" value="ECO:0007669"/>
    <property type="project" value="GOC"/>
</dbReference>
<dbReference type="Ensembl" id="ENSAMXT00000013488.2">
    <property type="protein sequence ID" value="ENSAMXP00000013488.2"/>
    <property type="gene ID" value="ENSAMXG00000013115.2"/>
</dbReference>
<dbReference type="eggNOG" id="ENOG502QQAB">
    <property type="taxonomic scope" value="Eukaryota"/>
</dbReference>
<protein>
    <submittedName>
        <fullName evidence="11">Tetratricopeptide repeat domain 21A</fullName>
    </submittedName>
</protein>
<evidence type="ECO:0000256" key="1">
    <source>
        <dbReference type="ARBA" id="ARBA00010935"/>
    </source>
</evidence>
<dbReference type="SUPFAM" id="SSF48452">
    <property type="entry name" value="TPR-like"/>
    <property type="match status" value="5"/>
</dbReference>
<dbReference type="PROSITE" id="PS50005">
    <property type="entry name" value="TPR"/>
    <property type="match status" value="4"/>
</dbReference>
<feature type="domain" description="Tetratricopeptide repeat protein 21A/21B C-terminal ARM" evidence="8">
    <location>
        <begin position="1102"/>
        <end position="1308"/>
    </location>
</feature>
<dbReference type="FunFam" id="1.25.40.10:FF:000245">
    <property type="entry name" value="Tetratricopeptide repeat domain 21B"/>
    <property type="match status" value="1"/>
</dbReference>
<dbReference type="InterPro" id="IPR056832">
    <property type="entry name" value="ARM_TT21_2nd"/>
</dbReference>
<dbReference type="FunFam" id="1.25.40.10:FF:000219">
    <property type="entry name" value="Tetratricopeptide repeat domain 21B"/>
    <property type="match status" value="1"/>
</dbReference>
<reference evidence="12" key="1">
    <citation type="submission" date="2013-03" db="EMBL/GenBank/DDBJ databases">
        <authorList>
            <person name="Jeffery W."/>
            <person name="Warren W."/>
            <person name="Wilson R.K."/>
        </authorList>
    </citation>
    <scope>NUCLEOTIDE SEQUENCE</scope>
    <source>
        <strain evidence="12">female</strain>
    </source>
</reference>
<dbReference type="STRING" id="7994.ENSAMXP00000013488"/>
<dbReference type="Bgee" id="ENSAMXG00000013115">
    <property type="expression patterns" value="Expressed in liver and 5 other cell types or tissues"/>
</dbReference>
<evidence type="ECO:0000256" key="2">
    <source>
        <dbReference type="ARBA" id="ARBA00022737"/>
    </source>
</evidence>
<evidence type="ECO:0000256" key="5">
    <source>
        <dbReference type="SAM" id="MobiDB-lite"/>
    </source>
</evidence>
<reference evidence="12" key="2">
    <citation type="journal article" date="2014" name="Nat. Commun.">
        <title>The cavefish genome reveals candidate genes for eye loss.</title>
        <authorList>
            <person name="McGaugh S.E."/>
            <person name="Gross J.B."/>
            <person name="Aken B."/>
            <person name="Blin M."/>
            <person name="Borowsky R."/>
            <person name="Chalopin D."/>
            <person name="Hinaux H."/>
            <person name="Jeffery W.R."/>
            <person name="Keene A."/>
            <person name="Ma L."/>
            <person name="Minx P."/>
            <person name="Murphy D."/>
            <person name="O'Quin K.E."/>
            <person name="Retaux S."/>
            <person name="Rohner N."/>
            <person name="Searle S.M."/>
            <person name="Stahl B.A."/>
            <person name="Tabin C."/>
            <person name="Volff J.N."/>
            <person name="Yoshizawa M."/>
            <person name="Warren W.C."/>
        </authorList>
    </citation>
    <scope>NUCLEOTIDE SEQUENCE [LARGE SCALE GENOMIC DNA]</scope>
    <source>
        <strain evidence="12">female</strain>
    </source>
</reference>
<dbReference type="Pfam" id="PF25062">
    <property type="entry name" value="ARM_TT21_N"/>
    <property type="match status" value="1"/>
</dbReference>
<sequence>MAETHPTCLASIIYFLQERFYRQAINSTVSFLRTYPNDSVILFFKAFGALNEGHTQEAIRELTQLRDKPQTSLCSVMALLCAHRQSETPDQEAVSELEACLKTSRRTAEDRDLYFAALLYWILGRNEKARDYVERMLKMSTTSSQGLILKGWIFLTSENEAHRSQAIRYFDGGLRDSKDVFGMMGKAEFFMLRQNQSCALDMISQVIASHPNFIPALVLKMNMFMSFHDWEQTAEVAERILETETHNLKALQMMTIISEAKDGDMKKVTEYLQLLLRAIEVLEPSTFSLHVDFTLPISRLCGHNSVVVQMLTAFVQRAVSRAPDNSAMDCELGYLLTLQGKYKEAHRWYTKALNIDQGSMAASIGMIKCQLMDGQVEKASQQLDFFQEVQQSLGRSAEVSLLQAILAQKKGAAEERVVALLKEATELHLQTLRGLPHGVDYLQRLNLNFLLQVVSMHLANSQDIPLEAGQLPPFGLKHSTMILEAVIKAAPGVLISCYYMARVKFLIGDQAAAQHFLNLCMDKEPTMPEIHLLQAKLHVHTGDYRKSLSCLESGVSHNFELRQMPQYNLIKARALKGIGELTKAIQCLRMLTAMPGVRRATEGRETSLSLSERVSVFLELADALRLNGEQHEAANVMQDAIWLFKETPEEMRVMVANVDLALAKDDVDTALNVLRTITPGNSCYIQGKEKMANIYLERMRNKKLYIESYREICQQLPGPHSKILLADAFMKIQEPEKAIEVYQEAVKMAPKDATFVKKICQALVRTYQYDKAVEYYMTALSTSMNDSVYLELAELLFKLQHFEKAQHILEKALEHENNTSLTTMMNDVKLLRILVKVLHAQNEPCLETLQKIYELQQRVVRRLPFEQPEKSDEQRRVTAAICCEQAKEYHYSNDLEKAEQCYSEALNHCPDDTEINFQIAQLYYEHHKLDYCKDQCFKILQHDKKHTATSMLLGDVLFRKNQKEEAISLYTDILHQNPGNFHALARLIHMLHRVGRLDVLPFFVKCESHSPTAVKEPGYHYCKGLYYWHAYRVKEALKHLSQARGDPEWGEEAVELMVRICLNPDRETFGGEVFKRPEQDQSSSSPVPSDIDRSELIGVNMAQELLKTFRPRSKASQDKARILYNLCLVHSKEPEQVEKAVLMMSEMAGKNVFLEASLLVAAQGLLQLKQFPRARNFLKRISKVQWTHAIAEDFEKSCLLLADMYITMGRNTNAEKLLNDCIQHNMSCSKAYEYKGYMMENDQRYKDAAELYELAWKYSHCVDPAVGYRLAFNYLRSKNYTLAIDVCHQVLLENPDYPQIRDEILDRALRSLRP</sequence>
<feature type="domain" description="Tetratricopeptide repeat protein 21A/21B second ARM" evidence="6">
    <location>
        <begin position="271"/>
        <end position="542"/>
    </location>
</feature>
<evidence type="ECO:0000259" key="7">
    <source>
        <dbReference type="Pfam" id="PF25062"/>
    </source>
</evidence>
<keyword evidence="3 4" id="KW-0802">TPR repeat</keyword>
<dbReference type="HOGENOM" id="CLU_006149_0_0_1"/>
<dbReference type="OrthoDB" id="10259630at2759"/>
<feature type="domain" description="Tetratricopeptide repeat protein 21A/21B fourth ARM" evidence="10">
    <location>
        <begin position="756"/>
        <end position="906"/>
    </location>
</feature>
<feature type="repeat" description="TPR" evidence="4">
    <location>
        <begin position="719"/>
        <end position="752"/>
    </location>
</feature>
<dbReference type="Gene3D" id="1.25.40.10">
    <property type="entry name" value="Tetratricopeptide repeat domain"/>
    <property type="match status" value="6"/>
</dbReference>
<feature type="repeat" description="TPR" evidence="4">
    <location>
        <begin position="326"/>
        <end position="359"/>
    </location>
</feature>
<dbReference type="Pfam" id="PF13181">
    <property type="entry name" value="TPR_8"/>
    <property type="match status" value="1"/>
</dbReference>
<evidence type="ECO:0000256" key="4">
    <source>
        <dbReference type="PROSITE-ProRule" id="PRU00339"/>
    </source>
</evidence>
<evidence type="ECO:0000313" key="12">
    <source>
        <dbReference type="Proteomes" id="UP000018467"/>
    </source>
</evidence>
<dbReference type="GO" id="GO:0030991">
    <property type="term" value="C:intraciliary transport particle A"/>
    <property type="evidence" value="ECO:0007669"/>
    <property type="project" value="TreeGrafter"/>
</dbReference>
<dbReference type="Pfam" id="PF25068">
    <property type="entry name" value="ARM_TT21_4th"/>
    <property type="match status" value="1"/>
</dbReference>
<dbReference type="GeneTree" id="ENSGT00390000005979"/>
<feature type="domain" description="Tetratricopeptide repeat protein 21A/21B fifth ARM repeats" evidence="9">
    <location>
        <begin position="949"/>
        <end position="1062"/>
    </location>
</feature>
<dbReference type="InterPro" id="IPR056835">
    <property type="entry name" value="ARM_TT21_5th"/>
</dbReference>
<comment type="similarity">
    <text evidence="1">Belongs to the TTC21 family.</text>
</comment>
<feature type="compositionally biased region" description="Low complexity" evidence="5">
    <location>
        <begin position="1080"/>
        <end position="1089"/>
    </location>
</feature>
<evidence type="ECO:0000259" key="6">
    <source>
        <dbReference type="Pfam" id="PF25060"/>
    </source>
</evidence>
<evidence type="ECO:0000259" key="10">
    <source>
        <dbReference type="Pfam" id="PF25068"/>
    </source>
</evidence>
<evidence type="ECO:0000313" key="11">
    <source>
        <dbReference type="Ensembl" id="ENSAMXP00000013488.2"/>
    </source>
</evidence>
<dbReference type="InterPro" id="IPR011990">
    <property type="entry name" value="TPR-like_helical_dom_sf"/>
</dbReference>
<dbReference type="InterPro" id="IPR056833">
    <property type="entry name" value="ARM_TT21_N"/>
</dbReference>
<dbReference type="SMART" id="SM00028">
    <property type="entry name" value="TPR"/>
    <property type="match status" value="11"/>
</dbReference>
<dbReference type="InParanoid" id="W5L0X6"/>
<dbReference type="Pfam" id="PF25058">
    <property type="entry name" value="ARM_TT21"/>
    <property type="match status" value="1"/>
</dbReference>
<dbReference type="GO" id="GO:0035721">
    <property type="term" value="P:intraciliary retrograde transport"/>
    <property type="evidence" value="ECO:0007669"/>
    <property type="project" value="TreeGrafter"/>
</dbReference>
<dbReference type="InterPro" id="IPR019734">
    <property type="entry name" value="TPR_rpt"/>
</dbReference>
<dbReference type="GO" id="GO:0061512">
    <property type="term" value="P:protein localization to cilium"/>
    <property type="evidence" value="ECO:0007669"/>
    <property type="project" value="TreeGrafter"/>
</dbReference>
<name>W5L0X6_ASTMX</name>
<feature type="repeat" description="TPR" evidence="4">
    <location>
        <begin position="786"/>
        <end position="819"/>
    </location>
</feature>
<dbReference type="InterPro" id="IPR056836">
    <property type="entry name" value="ARM_TT21_4th"/>
</dbReference>
<dbReference type="InterPro" id="IPR040364">
    <property type="entry name" value="TTC21A/TTC21B"/>
</dbReference>
<dbReference type="Pfam" id="PF25063">
    <property type="entry name" value="ARM_TT21_C"/>
    <property type="match status" value="1"/>
</dbReference>
<dbReference type="Proteomes" id="UP000018467">
    <property type="component" value="Unassembled WGS sequence"/>
</dbReference>
<dbReference type="PANTHER" id="PTHR14699">
    <property type="entry name" value="STI2 PROTEIN-RELATED"/>
    <property type="match status" value="1"/>
</dbReference>
<dbReference type="InterPro" id="IPR056834">
    <property type="entry name" value="ARM_TT21_C"/>
</dbReference>
<feature type="region of interest" description="Disordered" evidence="5">
    <location>
        <begin position="1072"/>
        <end position="1092"/>
    </location>
</feature>
<keyword evidence="12" id="KW-1185">Reference proteome</keyword>
<keyword evidence="2" id="KW-0677">Repeat</keyword>
<dbReference type="Pfam" id="PF25064">
    <property type="entry name" value="ARM_TT21_5th"/>
    <property type="match status" value="1"/>
</dbReference>
<dbReference type="FunFam" id="1.25.40.10:FF:000548">
    <property type="entry name" value="Tetratricopeptide repeat domain 21A"/>
    <property type="match status" value="1"/>
</dbReference>
<dbReference type="PANTHER" id="PTHR14699:SF2">
    <property type="entry name" value="TETRATRICOPEPTIDE REPEAT PROTEIN 21A"/>
    <property type="match status" value="1"/>
</dbReference>
<evidence type="ECO:0000259" key="9">
    <source>
        <dbReference type="Pfam" id="PF25064"/>
    </source>
</evidence>
<organism evidence="11 12">
    <name type="scientific">Astyanax mexicanus</name>
    <name type="common">Blind cave fish</name>
    <name type="synonym">Astyanax fasciatus mexicanus</name>
    <dbReference type="NCBI Taxonomy" id="7994"/>
    <lineage>
        <taxon>Eukaryota</taxon>
        <taxon>Metazoa</taxon>
        <taxon>Chordata</taxon>
        <taxon>Craniata</taxon>
        <taxon>Vertebrata</taxon>
        <taxon>Euteleostomi</taxon>
        <taxon>Actinopterygii</taxon>
        <taxon>Neopterygii</taxon>
        <taxon>Teleostei</taxon>
        <taxon>Ostariophysi</taxon>
        <taxon>Characiformes</taxon>
        <taxon>Characoidei</taxon>
        <taxon>Acestrorhamphidae</taxon>
        <taxon>Acestrorhamphinae</taxon>
        <taxon>Astyanax</taxon>
    </lineage>
</organism>
<accession>W5L0X6</accession>
<feature type="repeat" description="TPR" evidence="4">
    <location>
        <begin position="947"/>
        <end position="980"/>
    </location>
</feature>
<proteinExistence type="inferred from homology"/>
<feature type="domain" description="Tetratricopeptide repeat protein 21A/21B N-terminal ARM repeat" evidence="7">
    <location>
        <begin position="12"/>
        <end position="233"/>
    </location>
</feature>